<evidence type="ECO:0000256" key="1">
    <source>
        <dbReference type="SAM" id="MobiDB-lite"/>
    </source>
</evidence>
<organism evidence="2 3">
    <name type="scientific">Adineta steineri</name>
    <dbReference type="NCBI Taxonomy" id="433720"/>
    <lineage>
        <taxon>Eukaryota</taxon>
        <taxon>Metazoa</taxon>
        <taxon>Spiralia</taxon>
        <taxon>Gnathifera</taxon>
        <taxon>Rotifera</taxon>
        <taxon>Eurotatoria</taxon>
        <taxon>Bdelloidea</taxon>
        <taxon>Adinetida</taxon>
        <taxon>Adinetidae</taxon>
        <taxon>Adineta</taxon>
    </lineage>
</organism>
<feature type="region of interest" description="Disordered" evidence="1">
    <location>
        <begin position="58"/>
        <end position="93"/>
    </location>
</feature>
<gene>
    <name evidence="2" type="ORF">OKA104_LOCUS55273</name>
</gene>
<dbReference type="AlphaFoldDB" id="A0A820TM59"/>
<feature type="compositionally biased region" description="Low complexity" evidence="1">
    <location>
        <begin position="75"/>
        <end position="85"/>
    </location>
</feature>
<evidence type="ECO:0000313" key="3">
    <source>
        <dbReference type="Proteomes" id="UP000663881"/>
    </source>
</evidence>
<feature type="non-terminal residue" evidence="2">
    <location>
        <position position="1"/>
    </location>
</feature>
<feature type="compositionally biased region" description="Low complexity" evidence="1">
    <location>
        <begin position="58"/>
        <end position="67"/>
    </location>
</feature>
<comment type="caution">
    <text evidence="2">The sequence shown here is derived from an EMBL/GenBank/DDBJ whole genome shotgun (WGS) entry which is preliminary data.</text>
</comment>
<proteinExistence type="predicted"/>
<dbReference type="Proteomes" id="UP000663881">
    <property type="component" value="Unassembled WGS sequence"/>
</dbReference>
<name>A0A820TM59_9BILA</name>
<dbReference type="EMBL" id="CAJOAY010038690">
    <property type="protein sequence ID" value="CAF4471718.1"/>
    <property type="molecule type" value="Genomic_DNA"/>
</dbReference>
<reference evidence="2" key="1">
    <citation type="submission" date="2021-02" db="EMBL/GenBank/DDBJ databases">
        <authorList>
            <person name="Nowell W R."/>
        </authorList>
    </citation>
    <scope>NUCLEOTIDE SEQUENCE</scope>
</reference>
<protein>
    <submittedName>
        <fullName evidence="2">Uncharacterized protein</fullName>
    </submittedName>
</protein>
<sequence>SIQEKPMILPQTTDTIEQSIPSIPIDLSNSRSTMKIEDNSSSSYNSIIQTPSPSITPSFLSSFTNKTSKSKTKETLSTPPSLLSPHPFNNGLL</sequence>
<evidence type="ECO:0000313" key="2">
    <source>
        <dbReference type="EMBL" id="CAF4471718.1"/>
    </source>
</evidence>
<accession>A0A820TM59</accession>
<feature type="non-terminal residue" evidence="2">
    <location>
        <position position="93"/>
    </location>
</feature>